<comment type="caution">
    <text evidence="1">The sequence shown here is derived from an EMBL/GenBank/DDBJ whole genome shotgun (WGS) entry which is preliminary data.</text>
</comment>
<protein>
    <submittedName>
        <fullName evidence="1">Uncharacterized protein</fullName>
    </submittedName>
</protein>
<reference evidence="1 2" key="1">
    <citation type="submission" date="2021-06" db="EMBL/GenBank/DDBJ databases">
        <authorList>
            <person name="Palmer J.M."/>
        </authorList>
    </citation>
    <scope>NUCLEOTIDE SEQUENCE [LARGE SCALE GENOMIC DNA]</scope>
    <source>
        <strain evidence="1 2">XC_2019</strain>
        <tissue evidence="1">Muscle</tissue>
    </source>
</reference>
<feature type="non-terminal residue" evidence="1">
    <location>
        <position position="1"/>
    </location>
</feature>
<evidence type="ECO:0000313" key="2">
    <source>
        <dbReference type="Proteomes" id="UP001434883"/>
    </source>
</evidence>
<proteinExistence type="predicted"/>
<dbReference type="EMBL" id="JAHRIN010042152">
    <property type="protein sequence ID" value="MEQ2205578.1"/>
    <property type="molecule type" value="Genomic_DNA"/>
</dbReference>
<sequence>HVKQFIRLELCNLVNFLPICGVKCNLMLFFQDNVTKPLALIKAYNYAYCRGFMSYAAFSKGQPRGRSSACRRQFSIVINLKKLRMSG</sequence>
<keyword evidence="2" id="KW-1185">Reference proteome</keyword>
<organism evidence="1 2">
    <name type="scientific">Xenoophorus captivus</name>
    <dbReference type="NCBI Taxonomy" id="1517983"/>
    <lineage>
        <taxon>Eukaryota</taxon>
        <taxon>Metazoa</taxon>
        <taxon>Chordata</taxon>
        <taxon>Craniata</taxon>
        <taxon>Vertebrata</taxon>
        <taxon>Euteleostomi</taxon>
        <taxon>Actinopterygii</taxon>
        <taxon>Neopterygii</taxon>
        <taxon>Teleostei</taxon>
        <taxon>Neoteleostei</taxon>
        <taxon>Acanthomorphata</taxon>
        <taxon>Ovalentaria</taxon>
        <taxon>Atherinomorphae</taxon>
        <taxon>Cyprinodontiformes</taxon>
        <taxon>Goodeidae</taxon>
        <taxon>Xenoophorus</taxon>
    </lineage>
</organism>
<name>A0ABV0RBP4_9TELE</name>
<dbReference type="Proteomes" id="UP001434883">
    <property type="component" value="Unassembled WGS sequence"/>
</dbReference>
<accession>A0ABV0RBP4</accession>
<evidence type="ECO:0000313" key="1">
    <source>
        <dbReference type="EMBL" id="MEQ2205578.1"/>
    </source>
</evidence>
<gene>
    <name evidence="1" type="ORF">XENOCAPTIV_004082</name>
</gene>